<dbReference type="RefSeq" id="WP_135943928.1">
    <property type="nucleotide sequence ID" value="NZ_BMEI01000001.1"/>
</dbReference>
<keyword evidence="3" id="KW-1185">Reference proteome</keyword>
<evidence type="ECO:0000256" key="1">
    <source>
        <dbReference type="SAM" id="SignalP"/>
    </source>
</evidence>
<organism evidence="2 3">
    <name type="scientific">Marinicauda pacifica</name>
    <dbReference type="NCBI Taxonomy" id="1133559"/>
    <lineage>
        <taxon>Bacteria</taxon>
        <taxon>Pseudomonadati</taxon>
        <taxon>Pseudomonadota</taxon>
        <taxon>Alphaproteobacteria</taxon>
        <taxon>Maricaulales</taxon>
        <taxon>Maricaulaceae</taxon>
        <taxon>Marinicauda</taxon>
    </lineage>
</organism>
<name>A0A4S2HFX7_9PROT</name>
<evidence type="ECO:0000313" key="3">
    <source>
        <dbReference type="Proteomes" id="UP000305451"/>
    </source>
</evidence>
<dbReference type="EMBL" id="SRXV01000001">
    <property type="protein sequence ID" value="TGY94731.1"/>
    <property type="molecule type" value="Genomic_DNA"/>
</dbReference>
<feature type="chain" id="PRO_5020551583" evidence="1">
    <location>
        <begin position="22"/>
        <end position="294"/>
    </location>
</feature>
<gene>
    <name evidence="2" type="ORF">E5162_05525</name>
</gene>
<feature type="signal peptide" evidence="1">
    <location>
        <begin position="1"/>
        <end position="21"/>
    </location>
</feature>
<dbReference type="OrthoDB" id="9972185at2"/>
<accession>A0A4S2HFX7</accession>
<proteinExistence type="predicted"/>
<keyword evidence="1" id="KW-0732">Signal</keyword>
<protein>
    <submittedName>
        <fullName evidence="2">Uncharacterized protein</fullName>
    </submittedName>
</protein>
<sequence length="294" mass="33338">MLETIYLSIVAALFALGACSAGQGSTPRHGAESCIEIDRVYTPPLRPGDSGRVRVIQRRVPCPAGEENPEEPPFRNEIAAARHLAREGFPVEVTLHVNPFFDENETDVARLIIPSEWFDPNVPPLMLEIADGELRGYRIYTLAALVDGQYRNRRQVNHEQVESYHQIALSGANLEDTVAPQIAGLSRERREYFTFARSDDNGLQLFHRNSRFATKDQYWTSGPEDRHSIKIVCRAEDLDGSGPPQEPLEYSLCSMGFMAAPYIRVNMMLLHSQVDDWRFHREQALSLVESWRAE</sequence>
<comment type="caution">
    <text evidence="2">The sequence shown here is derived from an EMBL/GenBank/DDBJ whole genome shotgun (WGS) entry which is preliminary data.</text>
</comment>
<dbReference type="AlphaFoldDB" id="A0A4S2HFX7"/>
<evidence type="ECO:0000313" key="2">
    <source>
        <dbReference type="EMBL" id="TGY94731.1"/>
    </source>
</evidence>
<reference evidence="2 3" key="1">
    <citation type="journal article" date="2013" name="Int. J. Syst. Evol. Microbiol.">
        <title>Marinicauda pacifica gen. nov., sp. nov., a prosthecate alphaproteobacterium of the family Hyphomonadaceae isolated from deep seawater.</title>
        <authorList>
            <person name="Zhang X.Y."/>
            <person name="Li G.W."/>
            <person name="Wang C.S."/>
            <person name="Zhang Y.J."/>
            <person name="Xu X.W."/>
            <person name="Li H."/>
            <person name="Liu A."/>
            <person name="Liu C."/>
            <person name="Xie B.B."/>
            <person name="Qin Q.L."/>
            <person name="Xu Z."/>
            <person name="Chen X.L."/>
            <person name="Zhou B.C."/>
            <person name="Zhang Y.Z."/>
        </authorList>
    </citation>
    <scope>NUCLEOTIDE SEQUENCE [LARGE SCALE GENOMIC DNA]</scope>
    <source>
        <strain evidence="2 3">P-1 km-3</strain>
    </source>
</reference>
<dbReference type="Proteomes" id="UP000305451">
    <property type="component" value="Unassembled WGS sequence"/>
</dbReference>